<evidence type="ECO:0000313" key="3">
    <source>
        <dbReference type="EMBL" id="CAI9931894.1"/>
    </source>
</evidence>
<sequence>MDQQANNTDQQNQISVIIANLSAINSTAQSARNNLTTNNVNMIFITNALRTDQTSTQTSVSILRADTYNNFTSQQADISRIFSNISAINSTATILRNNFTSQLHYLPRQVQYEQIQLSLKTKNQISQNQMHRPTIPIFSRNVLQCSATCLRLTVLQLRTSNFLQQQRNITHQHTQNQRGKSRTEPHKTSKTCAPAARTISRDLAQIKKSVRKSIYIIYLYLSFLNILIIFLYRYIKCVIYVYHFNTMKTFIQLL</sequence>
<organism evidence="3">
    <name type="scientific">Hexamita inflata</name>
    <dbReference type="NCBI Taxonomy" id="28002"/>
    <lineage>
        <taxon>Eukaryota</taxon>
        <taxon>Metamonada</taxon>
        <taxon>Diplomonadida</taxon>
        <taxon>Hexamitidae</taxon>
        <taxon>Hexamitinae</taxon>
        <taxon>Hexamita</taxon>
    </lineage>
</organism>
<keyword evidence="2" id="KW-0472">Membrane</keyword>
<evidence type="ECO:0000313" key="4">
    <source>
        <dbReference type="EMBL" id="CAL6026608.1"/>
    </source>
</evidence>
<reference evidence="4 5" key="2">
    <citation type="submission" date="2024-07" db="EMBL/GenBank/DDBJ databases">
        <authorList>
            <person name="Akdeniz Z."/>
        </authorList>
    </citation>
    <scope>NUCLEOTIDE SEQUENCE [LARGE SCALE GENOMIC DNA]</scope>
</reference>
<keyword evidence="5" id="KW-1185">Reference proteome</keyword>
<reference evidence="3" key="1">
    <citation type="submission" date="2023-06" db="EMBL/GenBank/DDBJ databases">
        <authorList>
            <person name="Kurt Z."/>
        </authorList>
    </citation>
    <scope>NUCLEOTIDE SEQUENCE</scope>
</reference>
<gene>
    <name evidence="3" type="ORF">HINF_LOCUS19539</name>
    <name evidence="4" type="ORF">HINF_LOCUS30927</name>
</gene>
<accession>A0AA86P7H7</accession>
<feature type="transmembrane region" description="Helical" evidence="2">
    <location>
        <begin position="215"/>
        <end position="235"/>
    </location>
</feature>
<dbReference type="Proteomes" id="UP001642409">
    <property type="component" value="Unassembled WGS sequence"/>
</dbReference>
<keyword evidence="2" id="KW-0812">Transmembrane</keyword>
<protein>
    <submittedName>
        <fullName evidence="4">Hypothetical_protein</fullName>
    </submittedName>
</protein>
<evidence type="ECO:0000256" key="2">
    <source>
        <dbReference type="SAM" id="Phobius"/>
    </source>
</evidence>
<feature type="region of interest" description="Disordered" evidence="1">
    <location>
        <begin position="169"/>
        <end position="190"/>
    </location>
</feature>
<feature type="compositionally biased region" description="Polar residues" evidence="1">
    <location>
        <begin position="169"/>
        <end position="178"/>
    </location>
</feature>
<comment type="caution">
    <text evidence="3">The sequence shown here is derived from an EMBL/GenBank/DDBJ whole genome shotgun (WGS) entry which is preliminary data.</text>
</comment>
<keyword evidence="2" id="KW-1133">Transmembrane helix</keyword>
<proteinExistence type="predicted"/>
<dbReference type="AlphaFoldDB" id="A0AA86P7H7"/>
<dbReference type="EMBL" id="CATOUU010000499">
    <property type="protein sequence ID" value="CAI9931894.1"/>
    <property type="molecule type" value="Genomic_DNA"/>
</dbReference>
<evidence type="ECO:0000313" key="5">
    <source>
        <dbReference type="Proteomes" id="UP001642409"/>
    </source>
</evidence>
<evidence type="ECO:0000256" key="1">
    <source>
        <dbReference type="SAM" id="MobiDB-lite"/>
    </source>
</evidence>
<name>A0AA86P7H7_9EUKA</name>
<dbReference type="EMBL" id="CAXDID020000102">
    <property type="protein sequence ID" value="CAL6026608.1"/>
    <property type="molecule type" value="Genomic_DNA"/>
</dbReference>